<dbReference type="Proteomes" id="UP000193380">
    <property type="component" value="Unassembled WGS sequence"/>
</dbReference>
<protein>
    <recommendedName>
        <fullName evidence="2">CHRD domain-containing protein</fullName>
    </recommendedName>
</protein>
<keyword evidence="1" id="KW-0217">Developmental protein</keyword>
<dbReference type="InterPro" id="IPR010895">
    <property type="entry name" value="CHRD"/>
</dbReference>
<sequence>MPTCRCCVNNPPPHTLCPWVLCCTCPGEVDRKQAEAVFDGFEYFQEKEKEDDLHKSYNDRSYLSSEDISSGESRTDFVAVLTGVTGSWLPSSSGVARARFSLTRTSLTFSITYQRIERPSRVAFLDSDGNTAFEYKTPMRDSDMVRDWNTLYISAIYVFVVCLCVCECEKTGRER</sequence>
<feature type="domain" description="CHRD" evidence="2">
    <location>
        <begin position="73"/>
        <end position="175"/>
    </location>
</feature>
<dbReference type="AlphaFoldDB" id="A0A060XL50"/>
<dbReference type="GO" id="GO:0030514">
    <property type="term" value="P:negative regulation of BMP signaling pathway"/>
    <property type="evidence" value="ECO:0007669"/>
    <property type="project" value="TreeGrafter"/>
</dbReference>
<evidence type="ECO:0000256" key="1">
    <source>
        <dbReference type="PROSITE-ProRule" id="PRU00230"/>
    </source>
</evidence>
<dbReference type="GO" id="GO:0009953">
    <property type="term" value="P:dorsal/ventral pattern formation"/>
    <property type="evidence" value="ECO:0007669"/>
    <property type="project" value="TreeGrafter"/>
</dbReference>
<evidence type="ECO:0000259" key="2">
    <source>
        <dbReference type="PROSITE" id="PS50933"/>
    </source>
</evidence>
<evidence type="ECO:0000313" key="3">
    <source>
        <dbReference type="EMBL" id="CDQ80298.1"/>
    </source>
</evidence>
<dbReference type="EMBL" id="FR905584">
    <property type="protein sequence ID" value="CDQ80298.1"/>
    <property type="molecule type" value="Genomic_DNA"/>
</dbReference>
<dbReference type="InterPro" id="IPR052278">
    <property type="entry name" value="Chordin-like_regulators"/>
</dbReference>
<dbReference type="PaxDb" id="8022-A0A060XL50"/>
<dbReference type="GO" id="GO:0005615">
    <property type="term" value="C:extracellular space"/>
    <property type="evidence" value="ECO:0007669"/>
    <property type="project" value="TreeGrafter"/>
</dbReference>
<dbReference type="STRING" id="8022.A0A060XL50"/>
<reference evidence="3" key="1">
    <citation type="journal article" date="2014" name="Nat. Commun.">
        <title>The rainbow trout genome provides novel insights into evolution after whole-genome duplication in vertebrates.</title>
        <authorList>
            <person name="Berthelot C."/>
            <person name="Brunet F."/>
            <person name="Chalopin D."/>
            <person name="Juanchich A."/>
            <person name="Bernard M."/>
            <person name="Noel B."/>
            <person name="Bento P."/>
            <person name="Da Silva C."/>
            <person name="Labadie K."/>
            <person name="Alberti A."/>
            <person name="Aury J.M."/>
            <person name="Louis A."/>
            <person name="Dehais P."/>
            <person name="Bardou P."/>
            <person name="Montfort J."/>
            <person name="Klopp C."/>
            <person name="Cabau C."/>
            <person name="Gaspin C."/>
            <person name="Thorgaard G.H."/>
            <person name="Boussaha M."/>
            <person name="Quillet E."/>
            <person name="Guyomard R."/>
            <person name="Galiana D."/>
            <person name="Bobe J."/>
            <person name="Volff J.N."/>
            <person name="Genet C."/>
            <person name="Wincker P."/>
            <person name="Jaillon O."/>
            <person name="Roest Crollius H."/>
            <person name="Guiguen Y."/>
        </authorList>
    </citation>
    <scope>NUCLEOTIDE SEQUENCE [LARGE SCALE GENOMIC DNA]</scope>
</reference>
<name>A0A060XL50_ONCMY</name>
<evidence type="ECO:0000313" key="4">
    <source>
        <dbReference type="Proteomes" id="UP000193380"/>
    </source>
</evidence>
<dbReference type="PANTHER" id="PTHR46526">
    <property type="entry name" value="CHORDIN"/>
    <property type="match status" value="1"/>
</dbReference>
<dbReference type="PROSITE" id="PS50933">
    <property type="entry name" value="CHRD"/>
    <property type="match status" value="1"/>
</dbReference>
<proteinExistence type="predicted"/>
<reference evidence="3" key="2">
    <citation type="submission" date="2014-03" db="EMBL/GenBank/DDBJ databases">
        <authorList>
            <person name="Genoscope - CEA"/>
        </authorList>
    </citation>
    <scope>NUCLEOTIDE SEQUENCE</scope>
</reference>
<gene>
    <name evidence="3" type="ORF">GSONMT00043335001</name>
</gene>
<organism evidence="3 4">
    <name type="scientific">Oncorhynchus mykiss</name>
    <name type="common">Rainbow trout</name>
    <name type="synonym">Salmo gairdneri</name>
    <dbReference type="NCBI Taxonomy" id="8022"/>
    <lineage>
        <taxon>Eukaryota</taxon>
        <taxon>Metazoa</taxon>
        <taxon>Chordata</taxon>
        <taxon>Craniata</taxon>
        <taxon>Vertebrata</taxon>
        <taxon>Euteleostomi</taxon>
        <taxon>Actinopterygii</taxon>
        <taxon>Neopterygii</taxon>
        <taxon>Teleostei</taxon>
        <taxon>Protacanthopterygii</taxon>
        <taxon>Salmoniformes</taxon>
        <taxon>Salmonidae</taxon>
        <taxon>Salmoninae</taxon>
        <taxon>Oncorhynchus</taxon>
    </lineage>
</organism>
<dbReference type="PANTHER" id="PTHR46526:SF1">
    <property type="entry name" value="CHORDIN"/>
    <property type="match status" value="1"/>
</dbReference>
<dbReference type="GO" id="GO:0036122">
    <property type="term" value="F:BMP binding"/>
    <property type="evidence" value="ECO:0007669"/>
    <property type="project" value="TreeGrafter"/>
</dbReference>
<accession>A0A060XL50</accession>